<keyword evidence="2 16" id="KW-0597">Phosphoprotein</keyword>
<keyword evidence="5" id="KW-0677">Repeat</keyword>
<dbReference type="PROSITE" id="PS00239">
    <property type="entry name" value="RECEPTOR_TYR_KIN_II"/>
    <property type="match status" value="1"/>
</dbReference>
<dbReference type="Gene3D" id="3.30.200.20">
    <property type="entry name" value="Phosphorylase Kinase, domain 1"/>
    <property type="match status" value="1"/>
</dbReference>
<feature type="region of interest" description="Disordered" evidence="17">
    <location>
        <begin position="1342"/>
        <end position="1372"/>
    </location>
</feature>
<dbReference type="GO" id="GO:0032006">
    <property type="term" value="P:regulation of TOR signaling"/>
    <property type="evidence" value="ECO:0007669"/>
    <property type="project" value="TreeGrafter"/>
</dbReference>
<dbReference type="eggNOG" id="KOG1095">
    <property type="taxonomic scope" value="Eukaryota"/>
</dbReference>
<dbReference type="PANTHER" id="PTHR24416:SF527">
    <property type="entry name" value="PROTO-ONCOGENE TYROSINE-PROTEIN KINASE ROS"/>
    <property type="match status" value="1"/>
</dbReference>
<keyword evidence="12 16" id="KW-0675">Receptor</keyword>
<dbReference type="HOGENOM" id="CLU_250804_0_0_1"/>
<protein>
    <recommendedName>
        <fullName evidence="16">Tyrosine-protein kinase receptor</fullName>
        <ecNumber evidence="16">2.7.10.1</ecNumber>
    </recommendedName>
</protein>
<evidence type="ECO:0000256" key="12">
    <source>
        <dbReference type="ARBA" id="ARBA00023170"/>
    </source>
</evidence>
<evidence type="ECO:0000256" key="10">
    <source>
        <dbReference type="ARBA" id="ARBA00023136"/>
    </source>
</evidence>
<keyword evidence="18" id="KW-0732">Signal</keyword>
<dbReference type="EnsemblMetazoa" id="tetur41g00520.1">
    <property type="protein sequence ID" value="tetur41g00520.1"/>
    <property type="gene ID" value="tetur41g00520"/>
</dbReference>
<feature type="compositionally biased region" description="Polar residues" evidence="17">
    <location>
        <begin position="1150"/>
        <end position="1165"/>
    </location>
</feature>
<proteinExistence type="inferred from homology"/>
<keyword evidence="4 16" id="KW-0812">Transmembrane</keyword>
<feature type="chain" id="PRO_5004582222" description="Tyrosine-protein kinase receptor" evidence="18">
    <location>
        <begin position="34"/>
        <end position="1460"/>
    </location>
</feature>
<feature type="binding site" evidence="15">
    <location>
        <position position="786"/>
    </location>
    <ligand>
        <name>ATP</name>
        <dbReference type="ChEBI" id="CHEBI:30616"/>
    </ligand>
</feature>
<evidence type="ECO:0000256" key="17">
    <source>
        <dbReference type="SAM" id="MobiDB-lite"/>
    </source>
</evidence>
<dbReference type="SUPFAM" id="SSF63825">
    <property type="entry name" value="YWTD domain"/>
    <property type="match status" value="1"/>
</dbReference>
<evidence type="ECO:0000256" key="7">
    <source>
        <dbReference type="ARBA" id="ARBA00022777"/>
    </source>
</evidence>
<evidence type="ECO:0000256" key="2">
    <source>
        <dbReference type="ARBA" id="ARBA00022553"/>
    </source>
</evidence>
<dbReference type="PRINTS" id="PR00109">
    <property type="entry name" value="TYRKINASE"/>
</dbReference>
<dbReference type="InterPro" id="IPR050122">
    <property type="entry name" value="RTK"/>
</dbReference>
<dbReference type="InterPro" id="IPR011009">
    <property type="entry name" value="Kinase-like_dom_sf"/>
</dbReference>
<dbReference type="Gene3D" id="2.60.40.10">
    <property type="entry name" value="Immunoglobulins"/>
    <property type="match status" value="1"/>
</dbReference>
<dbReference type="SUPFAM" id="SSF56112">
    <property type="entry name" value="Protein kinase-like (PK-like)"/>
    <property type="match status" value="1"/>
</dbReference>
<evidence type="ECO:0000256" key="14">
    <source>
        <dbReference type="ARBA" id="ARBA00051243"/>
    </source>
</evidence>
<dbReference type="PROSITE" id="PS50011">
    <property type="entry name" value="PROTEIN_KINASE_DOM"/>
    <property type="match status" value="1"/>
</dbReference>
<keyword evidence="22" id="KW-1185">Reference proteome</keyword>
<dbReference type="FunFam" id="1.10.510.10:FF:000341">
    <property type="entry name" value="Tyrosine-protein kinase receptor"/>
    <property type="match status" value="1"/>
</dbReference>
<evidence type="ECO:0000256" key="1">
    <source>
        <dbReference type="ARBA" id="ARBA00004167"/>
    </source>
</evidence>
<dbReference type="InterPro" id="IPR000719">
    <property type="entry name" value="Prot_kinase_dom"/>
</dbReference>
<evidence type="ECO:0000256" key="5">
    <source>
        <dbReference type="ARBA" id="ARBA00022737"/>
    </source>
</evidence>
<evidence type="ECO:0000256" key="18">
    <source>
        <dbReference type="SAM" id="SignalP"/>
    </source>
</evidence>
<evidence type="ECO:0000256" key="8">
    <source>
        <dbReference type="ARBA" id="ARBA00022840"/>
    </source>
</evidence>
<keyword evidence="11" id="KW-0829">Tyrosine-protein kinase</keyword>
<sequence>MCLCFLPSTLFLSFVTKVLFLLTLSCFVVIGQATFDDSSIYFDCVKKCEFKSFNDSIDEVAKCQLGCQKSRAFKDISCPTLCNNTAKSSANQIQVAACFRGCRSFRQSLCSELAEKLDPLPQPHPVANSIGNQSLLLEWHSHPQINLNYTIQYRYEDYMENNTWFDYIETKDTFRRINTSFIENLKPFTGYRFRLIYQPAPDCPPLHSMPSLVLRTLPWGRPSLPPEITKLEAATPNEIFVSWKATQFPNDHIIAYVLYLYEYAGDEKRLRPISTSSSSSLSTSSPQIPYSANLALKYQYNQSTPLQYTFNGLKASTLYTIGLSSINSQGEGPLTLLNITTPFFNETEGLTDLTVPPYLLVTSARSVFNYTTDLMDGSSLFELDPNDNVTITSIDIHIKRKLVLIASSNGTIWQIDYHADSLVDSKPKVSMLPLPIPGQSWPSSIHKIAIDWVHDIVYMLFDSSIGCFNLNHLPDSFSWCLTGLTNGTRDLHVDPINRYLYWSISNPLGGSGLYRISLFNLAITKSVVNVKREIIRFLREPLIKVFTIDYSRKRIYFPHNETIWSSSMDGTNVTNIRPNVVSSRFKDVAGLVHHDDAFYWISGTELCKEEANPEGEEIYHNSFNLDEKLISLVLVHPTVQPTPPTYSSADHGILIIQPSATADLKTLCWTILGSLIFFVILLFAAKKVMKSQTNEKEVLKDSERGHERNLISLAQLPNHPHEDNRLYLPGDIGIENELSSIRLISPTQFKKTAYLGQGAFGEVFEGLFTDPELVESLDAPVKVAIKTLKSGSSEQEKDNFIQEAKMMGNFKHPHILKLLGVCLDPGNNSILLELMEGGDLQSYLRSMRPTEKRPCQLTLDDLLSICVDVAKGCQYLEAMHFVHRDLAARNCLVSSYNRETRIVKIGDFGLARDVYKNDYYRKAGEGLLPVRWMAPESLVDAIFTTQSDVWSFGVILWEVMTLAERPYPARNNQEVLKYVRSGGRPERPPNCIDEMFLLMNQCWEYDPSMRPTFMACLNYLEELRLKVTSDGIITSFSNHSYYTNGASSELRFFTGGNSNLNSTFNSTMDTATTYCASSRAESIHSKYLNISVDHEGYEIPILGCSGACGMDHQTDQHCESQPRNSGSHQHRQMFASLMGSQRKSGPKCSKSMNGSPPPTYSQLFLSSSAASAWTDNGSPENQSEVNSLTDQSNSETNHQNHSQTGSSESLDEVPEVTSVTTALLKPIEVNDLMNQPPIQIYRNLSDLMYVNDIASLLEPISLPLTLSLPSPSRSEFTTNSCSKSNCDQQTFKNQHIDVDNTTFTNLYTNWSPLSMKEACSEFLESASNSESIQEAASFSQMIPSSSSPLPLQNESKDSSHDQEEESTSHTVVNKFSFDDSDTAFYKELIASSLLVNSSPEIVPVYRKIHLFEADIPDALHIVELQLLQALRARVIDNRCYVEEELKSPFIIANELRRTIP</sequence>
<dbReference type="InterPro" id="IPR001245">
    <property type="entry name" value="Ser-Thr/Tyr_kinase_cat_dom"/>
</dbReference>
<dbReference type="EC" id="2.7.10.1" evidence="16"/>
<feature type="region of interest" description="Disordered" evidence="17">
    <location>
        <begin position="1138"/>
        <end position="1217"/>
    </location>
</feature>
<dbReference type="Gene3D" id="2.120.10.30">
    <property type="entry name" value="TolB, C-terminal domain"/>
    <property type="match status" value="1"/>
</dbReference>
<keyword evidence="7" id="KW-0418">Kinase</keyword>
<feature type="domain" description="Protein kinase" evidence="19">
    <location>
        <begin position="749"/>
        <end position="1042"/>
    </location>
</feature>
<dbReference type="EMBL" id="CAEY01001179">
    <property type="status" value="NOT_ANNOTATED_CDS"/>
    <property type="molecule type" value="Genomic_DNA"/>
</dbReference>
<keyword evidence="8 15" id="KW-0067">ATP-binding</keyword>
<dbReference type="InterPro" id="IPR020635">
    <property type="entry name" value="Tyr_kinase_cat_dom"/>
</dbReference>
<evidence type="ECO:0000256" key="11">
    <source>
        <dbReference type="ARBA" id="ARBA00023137"/>
    </source>
</evidence>
<evidence type="ECO:0000259" key="20">
    <source>
        <dbReference type="PROSITE" id="PS50853"/>
    </source>
</evidence>
<feature type="domain" description="Fibronectin type-III" evidence="20">
    <location>
        <begin position="225"/>
        <end position="316"/>
    </location>
</feature>
<dbReference type="InterPro" id="IPR036116">
    <property type="entry name" value="FN3_sf"/>
</dbReference>
<reference evidence="22" key="1">
    <citation type="submission" date="2011-08" db="EMBL/GenBank/DDBJ databases">
        <authorList>
            <person name="Rombauts S."/>
        </authorList>
    </citation>
    <scope>NUCLEOTIDE SEQUENCE</scope>
    <source>
        <strain evidence="22">London</strain>
    </source>
</reference>
<dbReference type="InterPro" id="IPR017441">
    <property type="entry name" value="Protein_kinase_ATP_BS"/>
</dbReference>
<dbReference type="CDD" id="cd00063">
    <property type="entry name" value="FN3"/>
    <property type="match status" value="2"/>
</dbReference>
<comment type="similarity">
    <text evidence="16">Belongs to the protein kinase superfamily. Tyr protein kinase family. Insulin receptor subfamily.</text>
</comment>
<keyword evidence="6 15" id="KW-0547">Nucleotide-binding</keyword>
<keyword evidence="13" id="KW-0325">Glycoprotein</keyword>
<evidence type="ECO:0000256" key="16">
    <source>
        <dbReference type="RuleBase" id="RU000312"/>
    </source>
</evidence>
<dbReference type="InterPro" id="IPR002011">
    <property type="entry name" value="Tyr_kinase_rcpt_2_CS"/>
</dbReference>
<dbReference type="SMART" id="SM00060">
    <property type="entry name" value="FN3"/>
    <property type="match status" value="2"/>
</dbReference>
<dbReference type="InterPro" id="IPR013783">
    <property type="entry name" value="Ig-like_fold"/>
</dbReference>
<feature type="domain" description="Fibronectin type-III" evidence="20">
    <location>
        <begin position="121"/>
        <end position="219"/>
    </location>
</feature>
<evidence type="ECO:0000256" key="4">
    <source>
        <dbReference type="ARBA" id="ARBA00022692"/>
    </source>
</evidence>
<dbReference type="InterPro" id="IPR003961">
    <property type="entry name" value="FN3_dom"/>
</dbReference>
<feature type="signal peptide" evidence="18">
    <location>
        <begin position="1"/>
        <end position="33"/>
    </location>
</feature>
<dbReference type="SUPFAM" id="SSF49265">
    <property type="entry name" value="Fibronectin type III"/>
    <property type="match status" value="1"/>
</dbReference>
<accession>T1L4Y1</accession>
<dbReference type="Gene3D" id="1.10.510.10">
    <property type="entry name" value="Transferase(Phosphotransferase) domain 1"/>
    <property type="match status" value="1"/>
</dbReference>
<dbReference type="Pfam" id="PF07714">
    <property type="entry name" value="PK_Tyr_Ser-Thr"/>
    <property type="match status" value="1"/>
</dbReference>
<dbReference type="InterPro" id="IPR008266">
    <property type="entry name" value="Tyr_kinase_AS"/>
</dbReference>
<dbReference type="PROSITE" id="PS00109">
    <property type="entry name" value="PROTEIN_KINASE_TYR"/>
    <property type="match status" value="1"/>
</dbReference>
<evidence type="ECO:0000256" key="13">
    <source>
        <dbReference type="ARBA" id="ARBA00023180"/>
    </source>
</evidence>
<evidence type="ECO:0000313" key="21">
    <source>
        <dbReference type="EnsemblMetazoa" id="tetur41g00520.1"/>
    </source>
</evidence>
<comment type="catalytic activity">
    <reaction evidence="14 16">
        <text>L-tyrosyl-[protein] + ATP = O-phospho-L-tyrosyl-[protein] + ADP + H(+)</text>
        <dbReference type="Rhea" id="RHEA:10596"/>
        <dbReference type="Rhea" id="RHEA-COMP:10136"/>
        <dbReference type="Rhea" id="RHEA-COMP:20101"/>
        <dbReference type="ChEBI" id="CHEBI:15378"/>
        <dbReference type="ChEBI" id="CHEBI:30616"/>
        <dbReference type="ChEBI" id="CHEBI:46858"/>
        <dbReference type="ChEBI" id="CHEBI:61978"/>
        <dbReference type="ChEBI" id="CHEBI:456216"/>
        <dbReference type="EC" id="2.7.10.1"/>
    </reaction>
</comment>
<dbReference type="GO" id="GO:0004714">
    <property type="term" value="F:transmembrane receptor protein tyrosine kinase activity"/>
    <property type="evidence" value="ECO:0007669"/>
    <property type="project" value="UniProtKB-EC"/>
</dbReference>
<name>T1L4Y1_TETUR</name>
<evidence type="ECO:0000259" key="19">
    <source>
        <dbReference type="PROSITE" id="PS50011"/>
    </source>
</evidence>
<dbReference type="Pfam" id="PF00041">
    <property type="entry name" value="fn3"/>
    <property type="match status" value="1"/>
</dbReference>
<keyword evidence="9" id="KW-1133">Transmembrane helix</keyword>
<dbReference type="GO" id="GO:0007169">
    <property type="term" value="P:cell surface receptor protein tyrosine kinase signaling pathway"/>
    <property type="evidence" value="ECO:0007669"/>
    <property type="project" value="InterPro"/>
</dbReference>
<keyword evidence="3" id="KW-0808">Transferase</keyword>
<evidence type="ECO:0000256" key="9">
    <source>
        <dbReference type="ARBA" id="ARBA00022989"/>
    </source>
</evidence>
<dbReference type="PANTHER" id="PTHR24416">
    <property type="entry name" value="TYROSINE-PROTEIN KINASE RECEPTOR"/>
    <property type="match status" value="1"/>
</dbReference>
<evidence type="ECO:0000256" key="6">
    <source>
        <dbReference type="ARBA" id="ARBA00022741"/>
    </source>
</evidence>
<dbReference type="Proteomes" id="UP000015104">
    <property type="component" value="Unassembled WGS sequence"/>
</dbReference>
<dbReference type="GO" id="GO:0005524">
    <property type="term" value="F:ATP binding"/>
    <property type="evidence" value="ECO:0007669"/>
    <property type="project" value="UniProtKB-UniRule"/>
</dbReference>
<dbReference type="SMART" id="SM00219">
    <property type="entry name" value="TyrKc"/>
    <property type="match status" value="1"/>
</dbReference>
<dbReference type="PROSITE" id="PS50853">
    <property type="entry name" value="FN3"/>
    <property type="match status" value="2"/>
</dbReference>
<dbReference type="STRING" id="32264.T1L4Y1"/>
<organism evidence="21 22">
    <name type="scientific">Tetranychus urticae</name>
    <name type="common">Two-spotted spider mite</name>
    <dbReference type="NCBI Taxonomy" id="32264"/>
    <lineage>
        <taxon>Eukaryota</taxon>
        <taxon>Metazoa</taxon>
        <taxon>Ecdysozoa</taxon>
        <taxon>Arthropoda</taxon>
        <taxon>Chelicerata</taxon>
        <taxon>Arachnida</taxon>
        <taxon>Acari</taxon>
        <taxon>Acariformes</taxon>
        <taxon>Trombidiformes</taxon>
        <taxon>Prostigmata</taxon>
        <taxon>Eleutherengona</taxon>
        <taxon>Raphignathae</taxon>
        <taxon>Tetranychoidea</taxon>
        <taxon>Tetranychidae</taxon>
        <taxon>Tetranychus</taxon>
    </lineage>
</organism>
<dbReference type="PROSITE" id="PS00107">
    <property type="entry name" value="PROTEIN_KINASE_ATP"/>
    <property type="match status" value="1"/>
</dbReference>
<dbReference type="InterPro" id="IPR011042">
    <property type="entry name" value="6-blade_b-propeller_TolB-like"/>
</dbReference>
<dbReference type="GO" id="GO:0005886">
    <property type="term" value="C:plasma membrane"/>
    <property type="evidence" value="ECO:0007669"/>
    <property type="project" value="TreeGrafter"/>
</dbReference>
<keyword evidence="10" id="KW-0472">Membrane</keyword>
<comment type="subcellular location">
    <subcellularLocation>
        <location evidence="1">Membrane</location>
        <topology evidence="1">Single-pass membrane protein</topology>
    </subcellularLocation>
</comment>
<evidence type="ECO:0000256" key="15">
    <source>
        <dbReference type="PROSITE-ProRule" id="PRU10141"/>
    </source>
</evidence>
<evidence type="ECO:0000256" key="3">
    <source>
        <dbReference type="ARBA" id="ARBA00022679"/>
    </source>
</evidence>
<dbReference type="GO" id="GO:0043235">
    <property type="term" value="C:receptor complex"/>
    <property type="evidence" value="ECO:0007669"/>
    <property type="project" value="TreeGrafter"/>
</dbReference>
<feature type="compositionally biased region" description="Polar residues" evidence="17">
    <location>
        <begin position="1173"/>
        <end position="1208"/>
    </location>
</feature>
<reference evidence="21" key="2">
    <citation type="submission" date="2015-06" db="UniProtKB">
        <authorList>
            <consortium name="EnsemblMetazoa"/>
        </authorList>
    </citation>
    <scope>IDENTIFICATION</scope>
</reference>
<evidence type="ECO:0000313" key="22">
    <source>
        <dbReference type="Proteomes" id="UP000015104"/>
    </source>
</evidence>